<dbReference type="Pfam" id="PF01553">
    <property type="entry name" value="Acyltransferase"/>
    <property type="match status" value="1"/>
</dbReference>
<dbReference type="CDD" id="cd07990">
    <property type="entry name" value="LPLAT_LCLAT1-like"/>
    <property type="match status" value="1"/>
</dbReference>
<feature type="domain" description="Phospholipid/glycerol acyltransferase" evidence="2">
    <location>
        <begin position="85"/>
        <end position="227"/>
    </location>
</feature>
<accession>A0A4Z0WAC8</accession>
<organism evidence="3 4">
    <name type="scientific">Natronospirillum operosum</name>
    <dbReference type="NCBI Taxonomy" id="2759953"/>
    <lineage>
        <taxon>Bacteria</taxon>
        <taxon>Pseudomonadati</taxon>
        <taxon>Pseudomonadota</taxon>
        <taxon>Gammaproteobacteria</taxon>
        <taxon>Oceanospirillales</taxon>
        <taxon>Natronospirillaceae</taxon>
        <taxon>Natronospirillum</taxon>
    </lineage>
</organism>
<gene>
    <name evidence="3" type="ORF">E4656_01350</name>
</gene>
<dbReference type="NCBIfam" id="NF010621">
    <property type="entry name" value="PRK14014.1"/>
    <property type="match status" value="1"/>
</dbReference>
<comment type="caution">
    <text evidence="3">The sequence shown here is derived from an EMBL/GenBank/DDBJ whole genome shotgun (WGS) entry which is preliminary data.</text>
</comment>
<keyword evidence="4" id="KW-1185">Reference proteome</keyword>
<dbReference type="OrthoDB" id="319710at2"/>
<keyword evidence="1" id="KW-0812">Transmembrane</keyword>
<dbReference type="RefSeq" id="WP_135480490.1">
    <property type="nucleotide sequence ID" value="NZ_SRMF01000001.1"/>
</dbReference>
<evidence type="ECO:0000313" key="4">
    <source>
        <dbReference type="Proteomes" id="UP000297475"/>
    </source>
</evidence>
<dbReference type="AlphaFoldDB" id="A0A4Z0WAC8"/>
<dbReference type="EMBL" id="SRMF01000001">
    <property type="protein sequence ID" value="TGG95102.1"/>
    <property type="molecule type" value="Genomic_DNA"/>
</dbReference>
<dbReference type="InterPro" id="IPR002123">
    <property type="entry name" value="Plipid/glycerol_acylTrfase"/>
</dbReference>
<evidence type="ECO:0000313" key="3">
    <source>
        <dbReference type="EMBL" id="TGG95102.1"/>
    </source>
</evidence>
<name>A0A4Z0WAC8_9GAMM</name>
<dbReference type="Proteomes" id="UP000297475">
    <property type="component" value="Unassembled WGS sequence"/>
</dbReference>
<dbReference type="GO" id="GO:0016746">
    <property type="term" value="F:acyltransferase activity"/>
    <property type="evidence" value="ECO:0007669"/>
    <property type="project" value="UniProtKB-KW"/>
</dbReference>
<keyword evidence="1" id="KW-0472">Membrane</keyword>
<reference evidence="3 4" key="1">
    <citation type="submission" date="2019-04" db="EMBL/GenBank/DDBJ databases">
        <title>Natronospirillum operosus gen. nov., sp. nov., a haloalkaliphilic satellite isolated from decaying biomass of laboratory culture of cyanobacterium Geitlerinema sp. and proposal of Natronospirillaceae fam. nov. and Saccharospirillaceae fam. nov.</title>
        <authorList>
            <person name="Kevbrin V."/>
            <person name="Boltyanskaya Y."/>
            <person name="Koziaeva V."/>
            <person name="Grouzdev D.S."/>
            <person name="Park M."/>
            <person name="Cho J."/>
        </authorList>
    </citation>
    <scope>NUCLEOTIDE SEQUENCE [LARGE SCALE GENOMIC DNA]</scope>
    <source>
        <strain evidence="3 4">G-116</strain>
    </source>
</reference>
<dbReference type="PANTHER" id="PTHR10983:SF16">
    <property type="entry name" value="LYSOCARDIOLIPIN ACYLTRANSFERASE 1"/>
    <property type="match status" value="1"/>
</dbReference>
<keyword evidence="1" id="KW-1133">Transmembrane helix</keyword>
<feature type="transmembrane region" description="Helical" evidence="1">
    <location>
        <begin position="12"/>
        <end position="35"/>
    </location>
</feature>
<keyword evidence="3" id="KW-0808">Transferase</keyword>
<dbReference type="PANTHER" id="PTHR10983">
    <property type="entry name" value="1-ACYLGLYCEROL-3-PHOSPHATE ACYLTRANSFERASE-RELATED"/>
    <property type="match status" value="1"/>
</dbReference>
<dbReference type="SUPFAM" id="SSF69593">
    <property type="entry name" value="Glycerol-3-phosphate (1)-acyltransferase"/>
    <property type="match status" value="1"/>
</dbReference>
<keyword evidence="3" id="KW-0012">Acyltransferase</keyword>
<evidence type="ECO:0000256" key="1">
    <source>
        <dbReference type="SAM" id="Phobius"/>
    </source>
</evidence>
<dbReference type="SMART" id="SM00563">
    <property type="entry name" value="PlsC"/>
    <property type="match status" value="1"/>
</dbReference>
<sequence length="292" mass="34072">MKSLFTGLMTGTLMLSFTILGIIPMMIIALCKLVIPLSAFRRFCSLAVMWIAETWAEANKQMFNRLTSIHWHITDPSQLSRNQSYLLVCNHQSWVDIPALVQTFNRRLPFYKFFLKQQLIWVPLLGLAFWALEFPFMKRYSQATLKKKPHLRGKDLQATQQACERYRDMPVTLINFPEGTRFTPAKHARQQSPYRHLLRPKAGGIAFVLQSMGNQIDHILDVTIHYPDGKPTFLKLLCGQIRQVNIEVKQLPVEPAWRQGDYQNNEAYRQAFQQWVSELWARKDARLEALQH</sequence>
<evidence type="ECO:0000259" key="2">
    <source>
        <dbReference type="SMART" id="SM00563"/>
    </source>
</evidence>
<protein>
    <submittedName>
        <fullName evidence="3">Acyltransferase</fullName>
    </submittedName>
</protein>
<proteinExistence type="predicted"/>
<feature type="transmembrane region" description="Helical" evidence="1">
    <location>
        <begin position="119"/>
        <end position="137"/>
    </location>
</feature>